<dbReference type="InterPro" id="IPR036412">
    <property type="entry name" value="HAD-like_sf"/>
</dbReference>
<dbReference type="InterPro" id="IPR023198">
    <property type="entry name" value="PGP-like_dom2"/>
</dbReference>
<dbReference type="RefSeq" id="XP_024360903.1">
    <property type="nucleotide sequence ID" value="XM_024505135.2"/>
</dbReference>
<evidence type="ECO:0000259" key="3">
    <source>
        <dbReference type="PROSITE" id="PS51352"/>
    </source>
</evidence>
<keyword evidence="1" id="KW-0677">Repeat</keyword>
<dbReference type="Gene3D" id="1.10.150.240">
    <property type="entry name" value="Putative phosphatase, domain 2"/>
    <property type="match status" value="1"/>
</dbReference>
<gene>
    <name evidence="5" type="primary">LOC112275107</name>
    <name evidence="4" type="ORF">PHYPA_027165</name>
</gene>
<dbReference type="SUPFAM" id="SSF52833">
    <property type="entry name" value="Thioredoxin-like"/>
    <property type="match status" value="1"/>
</dbReference>
<organism evidence="4">
    <name type="scientific">Physcomitrium patens</name>
    <name type="common">Spreading-leaved earth moss</name>
    <name type="synonym">Physcomitrella patens</name>
    <dbReference type="NCBI Taxonomy" id="3218"/>
    <lineage>
        <taxon>Eukaryota</taxon>
        <taxon>Viridiplantae</taxon>
        <taxon>Streptophyta</taxon>
        <taxon>Embryophyta</taxon>
        <taxon>Bryophyta</taxon>
        <taxon>Bryophytina</taxon>
        <taxon>Bryopsida</taxon>
        <taxon>Funariidae</taxon>
        <taxon>Funariales</taxon>
        <taxon>Funariaceae</taxon>
        <taxon>Physcomitrium</taxon>
    </lineage>
</organism>
<dbReference type="InterPro" id="IPR045302">
    <property type="entry name" value="NHL2_NHL_rpt_dom"/>
</dbReference>
<dbReference type="AlphaFoldDB" id="A0A2K1INI9"/>
<dbReference type="Gene3D" id="2.120.10.30">
    <property type="entry name" value="TolB, C-terminal domain"/>
    <property type="match status" value="2"/>
</dbReference>
<dbReference type="GO" id="GO:0042651">
    <property type="term" value="C:thylakoid membrane"/>
    <property type="evidence" value="ECO:0007669"/>
    <property type="project" value="EnsemblPlants"/>
</dbReference>
<dbReference type="SMART" id="SM00135">
    <property type="entry name" value="LY"/>
    <property type="match status" value="4"/>
</dbReference>
<dbReference type="Gene3D" id="3.40.30.10">
    <property type="entry name" value="Glutaredoxin"/>
    <property type="match status" value="1"/>
</dbReference>
<dbReference type="InterPro" id="IPR006439">
    <property type="entry name" value="HAD-SF_hydro_IA"/>
</dbReference>
<dbReference type="PANTHER" id="PTHR46388">
    <property type="entry name" value="NHL REPEAT-CONTAINING PROTEIN 2"/>
    <property type="match status" value="1"/>
</dbReference>
<feature type="repeat" description="NHL" evidence="2">
    <location>
        <begin position="822"/>
        <end position="857"/>
    </location>
</feature>
<dbReference type="Gene3D" id="3.40.50.1000">
    <property type="entry name" value="HAD superfamily/HAD-like"/>
    <property type="match status" value="1"/>
</dbReference>
<dbReference type="Pfam" id="PF13905">
    <property type="entry name" value="Thioredoxin_8"/>
    <property type="match status" value="1"/>
</dbReference>
<dbReference type="STRING" id="3218.A0A2K1INI9"/>
<dbReference type="CDD" id="cd07505">
    <property type="entry name" value="HAD_BPGM-like"/>
    <property type="match status" value="1"/>
</dbReference>
<dbReference type="InterPro" id="IPR023214">
    <property type="entry name" value="HAD_sf"/>
</dbReference>
<dbReference type="PRINTS" id="PR00413">
    <property type="entry name" value="HADHALOGNASE"/>
</dbReference>
<dbReference type="GeneID" id="112275107"/>
<dbReference type="PANTHER" id="PTHR46388:SF2">
    <property type="entry name" value="NHL REPEAT-CONTAINING PROTEIN 2"/>
    <property type="match status" value="1"/>
</dbReference>
<dbReference type="GO" id="GO:0010196">
    <property type="term" value="P:nonphotochemical quenching"/>
    <property type="evidence" value="ECO:0007669"/>
    <property type="project" value="EnsemblPlants"/>
</dbReference>
<evidence type="ECO:0000256" key="2">
    <source>
        <dbReference type="PROSITE-ProRule" id="PRU00504"/>
    </source>
</evidence>
<dbReference type="PROSITE" id="PS51352">
    <property type="entry name" value="THIOREDOXIN_2"/>
    <property type="match status" value="1"/>
</dbReference>
<sequence length="1083" mass="116440">MASSCCAMELAGAIQAAAIRTGVARKDGVLPLMSPGMVKLGRVRGGGAKGRVGGEFGKAYRAGVVVRAAVSEEGQGVSIADKEAGVVRGVLFDMDGVLCDSEHCSRKAAVELFAEMGYNVTEEDFIPFMGTGEANFLGGVAKKYGVKDFDTVSAKRRFFQIYIEKFAPPNSGLGYPGALDLILQCKEAGLKLAVASSADRVKVDANLAAAGFPQSNFDAIVSADLFENLKPAPDIFIAAAKSLGLPTHECVVIEDAYAGIQAARAAGMRCISVTTTLSEEKLMEAGPQLVRKDISRITLKDIQELGRHGFESAYATKDVNPSLSNSYQAALNAEVPLPGGFSTTRREVLKLGSLAIGLGSAYFSATHLKALSYASPKALLNALQGVGQPLLANGSELARPERVRQFKQYITDIESKGAGQVVPEFQPKLEWLNTAPLSLKKDLKGKVVVLDFWTYCCINCMHILPDLAFLEKKYKDQPMTVIGVHSAKFDNEKDSAAIRNAVLRYDVTHPVVNDGEMTMWRQLGVSSWPTLAVVSPKGRLIAMLSGEGHREDLDDLLEASLEFYGEKNLLDAKPLIPSLERDKDSRLVASPLKFPGKLTTDLVNGRLFISDSNHHRIVVTDLDGNFIVNVGGGGEGLKDGSFETSLFNRPQGVAYNAFKNVLYVADTENHALREIDLAKETVRTLAGNGIKGSDYRGGKKGSAQVLNSPWDVAHDAEGGFVYIAMAGQHQIWRYNIADGRAEVFSGDGYERNQNGKRGKDTSYAQPSGISFTPDFKYMYLADSESSSIRRVDMTTGGSKLLAGGDPTFSDNLFQFGDRDGVGSNAQLQHPLGVLYSSEGLVYVADSYNHKIKVLNPSTQKVTTLAGTGTAGFKDGTAQEGQLSEPAGIALGPDGKLYVADTNNSLIRVLDLQAQGGPKIETLELKGVQPPSVAAPTGPRRLRQRLSSDTQVIRIDPITSLNGDLQLQISLAPGYHFSNEAQSKYEVELEMDSGVTLDPATGTIGPDGNAIIHFKRDLNSASKFTTRVSCKVYFCKEDQVCLYKALVFDVPFSSEVVNDASQKVTLSALVKPAAVAKKSFADKI</sequence>
<dbReference type="InterPro" id="IPR013766">
    <property type="entry name" value="Thioredoxin_domain"/>
</dbReference>
<dbReference type="EMBL" id="ABEU02000022">
    <property type="protein sequence ID" value="PNR30849.1"/>
    <property type="molecule type" value="Genomic_DNA"/>
</dbReference>
<reference evidence="4 6" key="1">
    <citation type="journal article" date="2008" name="Science">
        <title>The Physcomitrella genome reveals evolutionary insights into the conquest of land by plants.</title>
        <authorList>
            <person name="Rensing S."/>
            <person name="Lang D."/>
            <person name="Zimmer A."/>
            <person name="Terry A."/>
            <person name="Salamov A."/>
            <person name="Shapiro H."/>
            <person name="Nishiyama T."/>
            <person name="Perroud P.-F."/>
            <person name="Lindquist E."/>
            <person name="Kamisugi Y."/>
            <person name="Tanahashi T."/>
            <person name="Sakakibara K."/>
            <person name="Fujita T."/>
            <person name="Oishi K."/>
            <person name="Shin-I T."/>
            <person name="Kuroki Y."/>
            <person name="Toyoda A."/>
            <person name="Suzuki Y."/>
            <person name="Hashimoto A."/>
            <person name="Yamaguchi K."/>
            <person name="Sugano A."/>
            <person name="Kohara Y."/>
            <person name="Fujiyama A."/>
            <person name="Anterola A."/>
            <person name="Aoki S."/>
            <person name="Ashton N."/>
            <person name="Barbazuk W.B."/>
            <person name="Barker E."/>
            <person name="Bennetzen J."/>
            <person name="Bezanilla M."/>
            <person name="Blankenship R."/>
            <person name="Cho S.H."/>
            <person name="Dutcher S."/>
            <person name="Estelle M."/>
            <person name="Fawcett J.A."/>
            <person name="Gundlach H."/>
            <person name="Hanada K."/>
            <person name="Heyl A."/>
            <person name="Hicks K.A."/>
            <person name="Hugh J."/>
            <person name="Lohr M."/>
            <person name="Mayer K."/>
            <person name="Melkozernov A."/>
            <person name="Murata T."/>
            <person name="Nelson D."/>
            <person name="Pils B."/>
            <person name="Prigge M."/>
            <person name="Reiss B."/>
            <person name="Renner T."/>
            <person name="Rombauts S."/>
            <person name="Rushton P."/>
            <person name="Sanderfoot A."/>
            <person name="Schween G."/>
            <person name="Shiu S.-H."/>
            <person name="Stueber K."/>
            <person name="Theodoulou F.L."/>
            <person name="Tu H."/>
            <person name="Van de Peer Y."/>
            <person name="Verrier P.J."/>
            <person name="Waters E."/>
            <person name="Wood A."/>
            <person name="Yang L."/>
            <person name="Cove D."/>
            <person name="Cuming A."/>
            <person name="Hasebe M."/>
            <person name="Lucas S."/>
            <person name="Mishler D.B."/>
            <person name="Reski R."/>
            <person name="Grigoriev I."/>
            <person name="Quatrano R.S."/>
            <person name="Boore J.L."/>
        </authorList>
    </citation>
    <scope>NUCLEOTIDE SEQUENCE [LARGE SCALE GENOMIC DNA]</scope>
    <source>
        <strain evidence="5 6">cv. Gransden 2004</strain>
    </source>
</reference>
<dbReference type="InterPro" id="IPR012336">
    <property type="entry name" value="Thioredoxin-like_fold"/>
</dbReference>
<dbReference type="Gramene" id="Pp3c22_14790V3.1">
    <property type="protein sequence ID" value="Pp3c22_14790V3.1"/>
    <property type="gene ID" value="Pp3c22_14790"/>
</dbReference>
<dbReference type="InterPro" id="IPR041492">
    <property type="entry name" value="HAD_2"/>
</dbReference>
<dbReference type="Proteomes" id="UP000006727">
    <property type="component" value="Chromosome 22"/>
</dbReference>
<dbReference type="InterPro" id="IPR036249">
    <property type="entry name" value="Thioredoxin-like_sf"/>
</dbReference>
<dbReference type="InterPro" id="IPR011042">
    <property type="entry name" value="6-blade_b-propeller_TolB-like"/>
</dbReference>
<name>A0A2K1INI9_PHYPA</name>
<feature type="domain" description="Thioredoxin" evidence="3">
    <location>
        <begin position="416"/>
        <end position="562"/>
    </location>
</feature>
<evidence type="ECO:0000313" key="6">
    <source>
        <dbReference type="Proteomes" id="UP000006727"/>
    </source>
</evidence>
<accession>A0A2K1INI9</accession>
<evidence type="ECO:0000313" key="4">
    <source>
        <dbReference type="EMBL" id="PNR30849.1"/>
    </source>
</evidence>
<dbReference type="SFLD" id="SFLDS00003">
    <property type="entry name" value="Haloacid_Dehalogenase"/>
    <property type="match status" value="1"/>
</dbReference>
<dbReference type="InterPro" id="IPR000033">
    <property type="entry name" value="LDLR_classB_rpt"/>
</dbReference>
<dbReference type="SUPFAM" id="SSF101898">
    <property type="entry name" value="NHL repeat"/>
    <property type="match status" value="1"/>
</dbReference>
<protein>
    <recommendedName>
        <fullName evidence="3">Thioredoxin domain-containing protein</fullName>
    </recommendedName>
</protein>
<dbReference type="Pfam" id="PF13419">
    <property type="entry name" value="HAD_2"/>
    <property type="match status" value="1"/>
</dbReference>
<dbReference type="Gramene" id="Pp3c22_14790V3.2">
    <property type="protein sequence ID" value="Pp3c22_14790V3.2"/>
    <property type="gene ID" value="Pp3c22_14790"/>
</dbReference>
<dbReference type="NCBIfam" id="TIGR01509">
    <property type="entry name" value="HAD-SF-IA-v3"/>
    <property type="match status" value="1"/>
</dbReference>
<dbReference type="OrthoDB" id="273823at2759"/>
<dbReference type="SFLD" id="SFLDG01135">
    <property type="entry name" value="C1.5.6:_HAD__Beta-PGM__Phospha"/>
    <property type="match status" value="1"/>
</dbReference>
<dbReference type="InterPro" id="IPR001258">
    <property type="entry name" value="NHL_repeat"/>
</dbReference>
<dbReference type="SFLD" id="SFLDG01129">
    <property type="entry name" value="C1.5:_HAD__Beta-PGM__Phosphata"/>
    <property type="match status" value="1"/>
</dbReference>
<dbReference type="EnsemblPlants" id="Pp3c22_14790V3.1">
    <property type="protein sequence ID" value="Pp3c22_14790V3.1"/>
    <property type="gene ID" value="Pp3c22_14790"/>
</dbReference>
<keyword evidence="6" id="KW-1185">Reference proteome</keyword>
<dbReference type="FunCoup" id="A0A2K1INI9">
    <property type="interactions" value="3526"/>
</dbReference>
<dbReference type="EnsemblPlants" id="Pp3c22_14790V3.2">
    <property type="protein sequence ID" value="Pp3c22_14790V3.2"/>
    <property type="gene ID" value="Pp3c22_14790"/>
</dbReference>
<dbReference type="FunFam" id="2.120.10.30:FF:000081">
    <property type="entry name" value="NHL repeat-containing protein 2"/>
    <property type="match status" value="1"/>
</dbReference>
<dbReference type="CDD" id="cd14951">
    <property type="entry name" value="NHL-2_like"/>
    <property type="match status" value="1"/>
</dbReference>
<proteinExistence type="predicted"/>
<dbReference type="SUPFAM" id="SSF56784">
    <property type="entry name" value="HAD-like"/>
    <property type="match status" value="1"/>
</dbReference>
<dbReference type="PaxDb" id="3218-PP1S71_244V6.2"/>
<reference evidence="5" key="3">
    <citation type="submission" date="2020-12" db="UniProtKB">
        <authorList>
            <consortium name="EnsemblPlants"/>
        </authorList>
    </citation>
    <scope>IDENTIFICATION</scope>
</reference>
<dbReference type="Pfam" id="PF01436">
    <property type="entry name" value="NHL"/>
    <property type="match status" value="3"/>
</dbReference>
<evidence type="ECO:0000313" key="5">
    <source>
        <dbReference type="EnsemblPlants" id="Pp3c22_14790V3.1"/>
    </source>
</evidence>
<reference evidence="4 6" key="2">
    <citation type="journal article" date="2018" name="Plant J.">
        <title>The Physcomitrella patens chromosome-scale assembly reveals moss genome structure and evolution.</title>
        <authorList>
            <person name="Lang D."/>
            <person name="Ullrich K.K."/>
            <person name="Murat F."/>
            <person name="Fuchs J."/>
            <person name="Jenkins J."/>
            <person name="Haas F.B."/>
            <person name="Piednoel M."/>
            <person name="Gundlach H."/>
            <person name="Van Bel M."/>
            <person name="Meyberg R."/>
            <person name="Vives C."/>
            <person name="Morata J."/>
            <person name="Symeonidi A."/>
            <person name="Hiss M."/>
            <person name="Muchero W."/>
            <person name="Kamisugi Y."/>
            <person name="Saleh O."/>
            <person name="Blanc G."/>
            <person name="Decker E.L."/>
            <person name="van Gessel N."/>
            <person name="Grimwood J."/>
            <person name="Hayes R.D."/>
            <person name="Graham S.W."/>
            <person name="Gunter L.E."/>
            <person name="McDaniel S.F."/>
            <person name="Hoernstein S.N.W."/>
            <person name="Larsson A."/>
            <person name="Li F.W."/>
            <person name="Perroud P.F."/>
            <person name="Phillips J."/>
            <person name="Ranjan P."/>
            <person name="Rokshar D.S."/>
            <person name="Rothfels C.J."/>
            <person name="Schneider L."/>
            <person name="Shu S."/>
            <person name="Stevenson D.W."/>
            <person name="Thummler F."/>
            <person name="Tillich M."/>
            <person name="Villarreal Aguilar J.C."/>
            <person name="Widiez T."/>
            <person name="Wong G.K."/>
            <person name="Wymore A."/>
            <person name="Zhang Y."/>
            <person name="Zimmer A.D."/>
            <person name="Quatrano R.S."/>
            <person name="Mayer K.F.X."/>
            <person name="Goodstein D."/>
            <person name="Casacuberta J.M."/>
            <person name="Vandepoele K."/>
            <person name="Reski R."/>
            <person name="Cuming A.C."/>
            <person name="Tuskan G.A."/>
            <person name="Maumus F."/>
            <person name="Salse J."/>
            <person name="Schmutz J."/>
            <person name="Rensing S.A."/>
        </authorList>
    </citation>
    <scope>NUCLEOTIDE SEQUENCE [LARGE SCALE GENOMIC DNA]</scope>
    <source>
        <strain evidence="5 6">cv. Gransden 2004</strain>
    </source>
</reference>
<dbReference type="PROSITE" id="PS51125">
    <property type="entry name" value="NHL"/>
    <property type="match status" value="1"/>
</dbReference>
<evidence type="ECO:0000256" key="1">
    <source>
        <dbReference type="ARBA" id="ARBA00022737"/>
    </source>
</evidence>
<dbReference type="FunFam" id="3.40.30.10:FF:000320">
    <property type="entry name" value="NHL repeat-containing protein 2"/>
    <property type="match status" value="1"/>
</dbReference>
<dbReference type="KEGG" id="ppp:112275107"/>